<dbReference type="InterPro" id="IPR000515">
    <property type="entry name" value="MetI-like"/>
</dbReference>
<dbReference type="GO" id="GO:0005886">
    <property type="term" value="C:plasma membrane"/>
    <property type="evidence" value="ECO:0007669"/>
    <property type="project" value="UniProtKB-SubCell"/>
</dbReference>
<keyword evidence="11" id="KW-1185">Reference proteome</keyword>
<proteinExistence type="inferred from homology"/>
<dbReference type="Pfam" id="PF00528">
    <property type="entry name" value="BPD_transp_1"/>
    <property type="match status" value="1"/>
</dbReference>
<dbReference type="PROSITE" id="PS50928">
    <property type="entry name" value="ABC_TM1"/>
    <property type="match status" value="1"/>
</dbReference>
<evidence type="ECO:0000256" key="5">
    <source>
        <dbReference type="ARBA" id="ARBA00022989"/>
    </source>
</evidence>
<reference evidence="10 11" key="1">
    <citation type="submission" date="2019-06" db="EMBL/GenBank/DDBJ databases">
        <title>Whole genome shotgun sequence of Cellulomonas uda NBRC 3747.</title>
        <authorList>
            <person name="Hosoyama A."/>
            <person name="Uohara A."/>
            <person name="Ohji S."/>
            <person name="Ichikawa N."/>
        </authorList>
    </citation>
    <scope>NUCLEOTIDE SEQUENCE [LARGE SCALE GENOMIC DNA]</scope>
    <source>
        <strain evidence="10 11">NBRC 3747</strain>
    </source>
</reference>
<keyword evidence="6 7" id="KW-0472">Membrane</keyword>
<evidence type="ECO:0000313" key="11">
    <source>
        <dbReference type="Proteomes" id="UP000315842"/>
    </source>
</evidence>
<dbReference type="AlphaFoldDB" id="A0A4Y3KER6"/>
<keyword evidence="2 7" id="KW-0813">Transport</keyword>
<sequence length="279" mass="27963">MRPWLSTLALIAGWAAVCASGRVDPHVLPAPGAVLRAARDLTLDGSLPAALAVSGTRVAVGAGAGVAVGLLLGVLAGLSAVAHDVVDRPLQAVRAVPFTAVTPLLVVWVGLGEPPRLLLVAVAALVPTYLATVGGVRGVDPRLRELAAAHGLGRRRTATRVLLPAALPAVLVGLRLALGTAWVALVVAESVNASAGVGALLTDARTYARTDVVLLCVLVYAALGLLTDALVRALERALLVPVPAGPTARPAPPALSVPDPAVPVPVVGHPSTTPGGPHP</sequence>
<feature type="signal peptide" evidence="8">
    <location>
        <begin position="1"/>
        <end position="19"/>
    </location>
</feature>
<keyword evidence="5 7" id="KW-1133">Transmembrane helix</keyword>
<organism evidence="10 11">
    <name type="scientific">Cellulomonas uda</name>
    <dbReference type="NCBI Taxonomy" id="1714"/>
    <lineage>
        <taxon>Bacteria</taxon>
        <taxon>Bacillati</taxon>
        <taxon>Actinomycetota</taxon>
        <taxon>Actinomycetes</taxon>
        <taxon>Micrococcales</taxon>
        <taxon>Cellulomonadaceae</taxon>
        <taxon>Cellulomonas</taxon>
    </lineage>
</organism>
<evidence type="ECO:0000256" key="3">
    <source>
        <dbReference type="ARBA" id="ARBA00022475"/>
    </source>
</evidence>
<evidence type="ECO:0000256" key="2">
    <source>
        <dbReference type="ARBA" id="ARBA00022448"/>
    </source>
</evidence>
<dbReference type="PANTHER" id="PTHR30151:SF38">
    <property type="entry name" value="ALIPHATIC SULFONATES TRANSPORT PERMEASE PROTEIN SSUC-RELATED"/>
    <property type="match status" value="1"/>
</dbReference>
<evidence type="ECO:0000259" key="9">
    <source>
        <dbReference type="PROSITE" id="PS50928"/>
    </source>
</evidence>
<keyword evidence="3" id="KW-1003">Cell membrane</keyword>
<dbReference type="Gene3D" id="1.10.3720.10">
    <property type="entry name" value="MetI-like"/>
    <property type="match status" value="1"/>
</dbReference>
<feature type="transmembrane region" description="Helical" evidence="7">
    <location>
        <begin position="60"/>
        <end position="81"/>
    </location>
</feature>
<dbReference type="SUPFAM" id="SSF161098">
    <property type="entry name" value="MetI-like"/>
    <property type="match status" value="1"/>
</dbReference>
<feature type="transmembrane region" description="Helical" evidence="7">
    <location>
        <begin position="117"/>
        <end position="140"/>
    </location>
</feature>
<evidence type="ECO:0000256" key="1">
    <source>
        <dbReference type="ARBA" id="ARBA00004651"/>
    </source>
</evidence>
<accession>A0A4Y3KER6</accession>
<evidence type="ECO:0000256" key="4">
    <source>
        <dbReference type="ARBA" id="ARBA00022692"/>
    </source>
</evidence>
<gene>
    <name evidence="10" type="ORF">CUD01_19520</name>
</gene>
<protein>
    <submittedName>
        <fullName evidence="10">ABC transporter permease</fullName>
    </submittedName>
</protein>
<feature type="domain" description="ABC transmembrane type-1" evidence="9">
    <location>
        <begin position="47"/>
        <end position="231"/>
    </location>
</feature>
<evidence type="ECO:0000256" key="6">
    <source>
        <dbReference type="ARBA" id="ARBA00023136"/>
    </source>
</evidence>
<dbReference type="GO" id="GO:0055085">
    <property type="term" value="P:transmembrane transport"/>
    <property type="evidence" value="ECO:0007669"/>
    <property type="project" value="InterPro"/>
</dbReference>
<evidence type="ECO:0000256" key="7">
    <source>
        <dbReference type="RuleBase" id="RU363032"/>
    </source>
</evidence>
<dbReference type="InterPro" id="IPR035906">
    <property type="entry name" value="MetI-like_sf"/>
</dbReference>
<feature type="chain" id="PRO_5039565523" evidence="8">
    <location>
        <begin position="20"/>
        <end position="279"/>
    </location>
</feature>
<feature type="transmembrane region" description="Helical" evidence="7">
    <location>
        <begin position="207"/>
        <end position="226"/>
    </location>
</feature>
<evidence type="ECO:0000313" key="10">
    <source>
        <dbReference type="EMBL" id="GEA81508.1"/>
    </source>
</evidence>
<keyword evidence="8" id="KW-0732">Signal</keyword>
<dbReference type="PANTHER" id="PTHR30151">
    <property type="entry name" value="ALKANE SULFONATE ABC TRANSPORTER-RELATED, MEMBRANE SUBUNIT"/>
    <property type="match status" value="1"/>
</dbReference>
<comment type="caution">
    <text evidence="10">The sequence shown here is derived from an EMBL/GenBank/DDBJ whole genome shotgun (WGS) entry which is preliminary data.</text>
</comment>
<dbReference type="Proteomes" id="UP000315842">
    <property type="component" value="Unassembled WGS sequence"/>
</dbReference>
<dbReference type="EMBL" id="BJLP01000030">
    <property type="protein sequence ID" value="GEA81508.1"/>
    <property type="molecule type" value="Genomic_DNA"/>
</dbReference>
<keyword evidence="4 7" id="KW-0812">Transmembrane</keyword>
<feature type="transmembrane region" description="Helical" evidence="7">
    <location>
        <begin position="93"/>
        <end position="111"/>
    </location>
</feature>
<comment type="similarity">
    <text evidence="7">Belongs to the binding-protein-dependent transport system permease family.</text>
</comment>
<comment type="subcellular location">
    <subcellularLocation>
        <location evidence="1 7">Cell membrane</location>
        <topology evidence="1 7">Multi-pass membrane protein</topology>
    </subcellularLocation>
</comment>
<name>A0A4Y3KER6_CELUD</name>
<evidence type="ECO:0000256" key="8">
    <source>
        <dbReference type="SAM" id="SignalP"/>
    </source>
</evidence>
<dbReference type="CDD" id="cd06261">
    <property type="entry name" value="TM_PBP2"/>
    <property type="match status" value="1"/>
</dbReference>